<dbReference type="PANTHER" id="PTHR21708">
    <property type="entry name" value="PROBABLE 2-DEHYDROPANTOATE 2-REDUCTASE"/>
    <property type="match status" value="1"/>
</dbReference>
<dbReference type="Proteomes" id="UP000182486">
    <property type="component" value="Unassembled WGS sequence"/>
</dbReference>
<keyword evidence="3 4" id="KW-0560">Oxidoreductase</keyword>
<evidence type="ECO:0000313" key="7">
    <source>
        <dbReference type="EMBL" id="OJF14966.1"/>
    </source>
</evidence>
<accession>A0A1K0GRD6</accession>
<feature type="domain" description="Ketopantoate reductase N-terminal" evidence="5">
    <location>
        <begin position="3"/>
        <end position="167"/>
    </location>
</feature>
<evidence type="ECO:0000256" key="2">
    <source>
        <dbReference type="ARBA" id="ARBA00022857"/>
    </source>
</evidence>
<organism evidence="7 8">
    <name type="scientific">Couchioplanes caeruleus subsp. caeruleus</name>
    <dbReference type="NCBI Taxonomy" id="56427"/>
    <lineage>
        <taxon>Bacteria</taxon>
        <taxon>Bacillati</taxon>
        <taxon>Actinomycetota</taxon>
        <taxon>Actinomycetes</taxon>
        <taxon>Micromonosporales</taxon>
        <taxon>Micromonosporaceae</taxon>
        <taxon>Couchioplanes</taxon>
    </lineage>
</organism>
<dbReference type="NCBIfam" id="NF005089">
    <property type="entry name" value="PRK06522.1-4"/>
    <property type="match status" value="1"/>
</dbReference>
<protein>
    <recommendedName>
        <fullName evidence="4">2-dehydropantoate 2-reductase</fullName>
        <ecNumber evidence="4">1.1.1.169</ecNumber>
    </recommendedName>
    <alternativeName>
        <fullName evidence="4">Ketopantoate reductase</fullName>
    </alternativeName>
</protein>
<dbReference type="UniPathway" id="UPA00028">
    <property type="reaction ID" value="UER00004"/>
</dbReference>
<comment type="function">
    <text evidence="4">Catalyzes the NADPH-dependent reduction of ketopantoate into pantoic acid.</text>
</comment>
<proteinExistence type="inferred from homology"/>
<dbReference type="RefSeq" id="WP_071803912.1">
    <property type="nucleotide sequence ID" value="NZ_MEIA01000074.1"/>
</dbReference>
<dbReference type="Pfam" id="PF08546">
    <property type="entry name" value="ApbA_C"/>
    <property type="match status" value="1"/>
</dbReference>
<dbReference type="EMBL" id="MEIA01000074">
    <property type="protein sequence ID" value="OJF14966.1"/>
    <property type="molecule type" value="Genomic_DNA"/>
</dbReference>
<dbReference type="Pfam" id="PF02558">
    <property type="entry name" value="ApbA"/>
    <property type="match status" value="1"/>
</dbReference>
<evidence type="ECO:0000256" key="4">
    <source>
        <dbReference type="RuleBase" id="RU362068"/>
    </source>
</evidence>
<name>A0A1K0GRD6_9ACTN</name>
<dbReference type="Gene3D" id="3.40.50.720">
    <property type="entry name" value="NAD(P)-binding Rossmann-like Domain"/>
    <property type="match status" value="1"/>
</dbReference>
<dbReference type="InterPro" id="IPR013332">
    <property type="entry name" value="KPR_N"/>
</dbReference>
<dbReference type="InterPro" id="IPR003710">
    <property type="entry name" value="ApbA"/>
</dbReference>
<feature type="domain" description="Ketopantoate reductase C-terminal" evidence="6">
    <location>
        <begin position="195"/>
        <end position="314"/>
    </location>
</feature>
<dbReference type="AlphaFoldDB" id="A0A1K0GRD6"/>
<dbReference type="GO" id="GO:0005737">
    <property type="term" value="C:cytoplasm"/>
    <property type="evidence" value="ECO:0007669"/>
    <property type="project" value="TreeGrafter"/>
</dbReference>
<dbReference type="GO" id="GO:0008677">
    <property type="term" value="F:2-dehydropantoate 2-reductase activity"/>
    <property type="evidence" value="ECO:0007669"/>
    <property type="project" value="UniProtKB-EC"/>
</dbReference>
<comment type="similarity">
    <text evidence="1 4">Belongs to the ketopantoate reductase family.</text>
</comment>
<gene>
    <name evidence="7" type="ORF">BG844_06940</name>
</gene>
<comment type="catalytic activity">
    <reaction evidence="4">
        <text>(R)-pantoate + NADP(+) = 2-dehydropantoate + NADPH + H(+)</text>
        <dbReference type="Rhea" id="RHEA:16233"/>
        <dbReference type="ChEBI" id="CHEBI:11561"/>
        <dbReference type="ChEBI" id="CHEBI:15378"/>
        <dbReference type="ChEBI" id="CHEBI:15980"/>
        <dbReference type="ChEBI" id="CHEBI:57783"/>
        <dbReference type="ChEBI" id="CHEBI:58349"/>
        <dbReference type="EC" id="1.1.1.169"/>
    </reaction>
</comment>
<dbReference type="InterPro" id="IPR051402">
    <property type="entry name" value="KPR-Related"/>
</dbReference>
<keyword evidence="2 4" id="KW-0521">NADP</keyword>
<dbReference type="FunFam" id="1.10.1040.10:FF:000017">
    <property type="entry name" value="2-dehydropantoate 2-reductase"/>
    <property type="match status" value="1"/>
</dbReference>
<dbReference type="Gene3D" id="1.10.1040.10">
    <property type="entry name" value="N-(1-d-carboxylethyl)-l-norvaline Dehydrogenase, domain 2"/>
    <property type="match status" value="1"/>
</dbReference>
<dbReference type="PANTHER" id="PTHR21708:SF45">
    <property type="entry name" value="2-DEHYDROPANTOATE 2-REDUCTASE"/>
    <property type="match status" value="1"/>
</dbReference>
<comment type="pathway">
    <text evidence="4">Cofactor biosynthesis; (R)-pantothenate biosynthesis; (R)-pantoate from 3-methyl-2-oxobutanoate: step 2/2.</text>
</comment>
<dbReference type="NCBIfam" id="TIGR00745">
    <property type="entry name" value="apbA_panE"/>
    <property type="match status" value="1"/>
</dbReference>
<dbReference type="SUPFAM" id="SSF51735">
    <property type="entry name" value="NAD(P)-binding Rossmann-fold domains"/>
    <property type="match status" value="1"/>
</dbReference>
<dbReference type="EC" id="1.1.1.169" evidence="4"/>
<reference evidence="7 8" key="1">
    <citation type="submission" date="2016-09" db="EMBL/GenBank/DDBJ databases">
        <title>Couchioplanes caeruleus draft genome sequence.</title>
        <authorList>
            <person name="Sheehan J."/>
            <person name="Caffrey P."/>
        </authorList>
    </citation>
    <scope>NUCLEOTIDE SEQUENCE [LARGE SCALE GENOMIC DNA]</scope>
    <source>
        <strain evidence="7 8">DSM 43634</strain>
    </source>
</reference>
<sequence length="325" mass="33206">MKVCVVGAGAVGGWIGARLSASGAAEVSAVARGATLRSLQTTGWRLQTADGLVCSPARAAADAAELGEQDLVIVAVKAPALASVAGLLPPLLGPATVVLPFMNGVPWWFGHGTKIGQEPLRSVDPDGVVAAAVAVDRVLGGVVHASCAVPEPGLVRHVMGNGLIVGEPAGGASARADEVGALLAAAGFDAVVSTDVRYDIWYKLWGNMTMNPISALTGATADQVLDDPLVREFCSAAMREAAAIGQELGCDITETPEDRHRVTARLGAFKTSMLQDVEAGRPVELDALVGAVREIGGRLGMPTPSIDALLGLSRLAARVQGLYPA</sequence>
<evidence type="ECO:0000259" key="5">
    <source>
        <dbReference type="Pfam" id="PF02558"/>
    </source>
</evidence>
<dbReference type="SUPFAM" id="SSF48179">
    <property type="entry name" value="6-phosphogluconate dehydrogenase C-terminal domain-like"/>
    <property type="match status" value="1"/>
</dbReference>
<evidence type="ECO:0000259" key="6">
    <source>
        <dbReference type="Pfam" id="PF08546"/>
    </source>
</evidence>
<dbReference type="InterPro" id="IPR013328">
    <property type="entry name" value="6PGD_dom2"/>
</dbReference>
<dbReference type="InterPro" id="IPR036291">
    <property type="entry name" value="NAD(P)-bd_dom_sf"/>
</dbReference>
<comment type="caution">
    <text evidence="7">The sequence shown here is derived from an EMBL/GenBank/DDBJ whole genome shotgun (WGS) entry which is preliminary data.</text>
</comment>
<dbReference type="InterPro" id="IPR013752">
    <property type="entry name" value="KPA_reductase"/>
</dbReference>
<evidence type="ECO:0000256" key="1">
    <source>
        <dbReference type="ARBA" id="ARBA00007870"/>
    </source>
</evidence>
<keyword evidence="4" id="KW-0566">Pantothenate biosynthesis</keyword>
<dbReference type="GO" id="GO:0015940">
    <property type="term" value="P:pantothenate biosynthetic process"/>
    <property type="evidence" value="ECO:0007669"/>
    <property type="project" value="UniProtKB-UniPathway"/>
</dbReference>
<evidence type="ECO:0000256" key="3">
    <source>
        <dbReference type="ARBA" id="ARBA00023002"/>
    </source>
</evidence>
<keyword evidence="8" id="KW-1185">Reference proteome</keyword>
<dbReference type="InterPro" id="IPR008927">
    <property type="entry name" value="6-PGluconate_DH-like_C_sf"/>
</dbReference>
<evidence type="ECO:0000313" key="8">
    <source>
        <dbReference type="Proteomes" id="UP000182486"/>
    </source>
</evidence>